<dbReference type="AlphaFoldDB" id="A0A4U5LZ70"/>
<protein>
    <recommendedName>
        <fullName evidence="1">Ground-like domain-containing protein</fullName>
    </recommendedName>
</protein>
<evidence type="ECO:0000259" key="1">
    <source>
        <dbReference type="Pfam" id="PF04155"/>
    </source>
</evidence>
<accession>A0A4U5LZ70</accession>
<keyword evidence="3" id="KW-1185">Reference proteome</keyword>
<dbReference type="EMBL" id="AZBU02000011">
    <property type="protein sequence ID" value="TKR61582.1"/>
    <property type="molecule type" value="Genomic_DNA"/>
</dbReference>
<dbReference type="Pfam" id="PF04155">
    <property type="entry name" value="Ground-like"/>
    <property type="match status" value="1"/>
</dbReference>
<name>A0A4U5LZ70_STECR</name>
<feature type="domain" description="Ground-like" evidence="1">
    <location>
        <begin position="106"/>
        <end position="177"/>
    </location>
</feature>
<evidence type="ECO:0000313" key="3">
    <source>
        <dbReference type="Proteomes" id="UP000298663"/>
    </source>
</evidence>
<dbReference type="PROSITE" id="PS51257">
    <property type="entry name" value="PROKAR_LIPOPROTEIN"/>
    <property type="match status" value="1"/>
</dbReference>
<dbReference type="STRING" id="34508.A0A4U5LZ70"/>
<dbReference type="Proteomes" id="UP000298663">
    <property type="component" value="Unassembled WGS sequence"/>
</dbReference>
<dbReference type="InterPro" id="IPR007284">
    <property type="entry name" value="Ground-like_dom"/>
</dbReference>
<dbReference type="OrthoDB" id="5873923at2759"/>
<comment type="caution">
    <text evidence="2">The sequence shown here is derived from an EMBL/GenBank/DDBJ whole genome shotgun (WGS) entry which is preliminary data.</text>
</comment>
<organism evidence="2 3">
    <name type="scientific">Steinernema carpocapsae</name>
    <name type="common">Entomopathogenic nematode</name>
    <dbReference type="NCBI Taxonomy" id="34508"/>
    <lineage>
        <taxon>Eukaryota</taxon>
        <taxon>Metazoa</taxon>
        <taxon>Ecdysozoa</taxon>
        <taxon>Nematoda</taxon>
        <taxon>Chromadorea</taxon>
        <taxon>Rhabditida</taxon>
        <taxon>Tylenchina</taxon>
        <taxon>Panagrolaimomorpha</taxon>
        <taxon>Strongyloidoidea</taxon>
        <taxon>Steinernematidae</taxon>
        <taxon>Steinernema</taxon>
    </lineage>
</organism>
<proteinExistence type="predicted"/>
<reference evidence="2 3" key="2">
    <citation type="journal article" date="2019" name="G3 (Bethesda)">
        <title>Hybrid Assembly of the Genome of the Entomopathogenic Nematode Steinernema carpocapsae Identifies the X-Chromosome.</title>
        <authorList>
            <person name="Serra L."/>
            <person name="Macchietto M."/>
            <person name="Macias-Munoz A."/>
            <person name="McGill C.J."/>
            <person name="Rodriguez I.M."/>
            <person name="Rodriguez B."/>
            <person name="Murad R."/>
            <person name="Mortazavi A."/>
        </authorList>
    </citation>
    <scope>NUCLEOTIDE SEQUENCE [LARGE SCALE GENOMIC DNA]</scope>
    <source>
        <strain evidence="2 3">ALL</strain>
    </source>
</reference>
<sequence length="180" mass="19359">MTYPVYRPTPPDLKTYSVISSQTSNASLLGCASASSYPVGAYSGAPSGGCRTRYVVIRAPTATFNGEVKSSIVPTVQANANHDVPEDADGLDNYRKARGAPTLNEPKCNSKELKELVEKNIVPNDPIESKRKIHKAALTGIDNSIVDVICSDSGFTYIVSTAEHCESQKEGVICFAYKRP</sequence>
<reference evidence="2 3" key="1">
    <citation type="journal article" date="2015" name="Genome Biol.">
        <title>Comparative genomics of Steinernema reveals deeply conserved gene regulatory networks.</title>
        <authorList>
            <person name="Dillman A.R."/>
            <person name="Macchietto M."/>
            <person name="Porter C.F."/>
            <person name="Rogers A."/>
            <person name="Williams B."/>
            <person name="Antoshechkin I."/>
            <person name="Lee M.M."/>
            <person name="Goodwin Z."/>
            <person name="Lu X."/>
            <person name="Lewis E.E."/>
            <person name="Goodrich-Blair H."/>
            <person name="Stock S.P."/>
            <person name="Adams B.J."/>
            <person name="Sternberg P.W."/>
            <person name="Mortazavi A."/>
        </authorList>
    </citation>
    <scope>NUCLEOTIDE SEQUENCE [LARGE SCALE GENOMIC DNA]</scope>
    <source>
        <strain evidence="2 3">ALL</strain>
    </source>
</reference>
<gene>
    <name evidence="2" type="ORF">L596_028675</name>
</gene>
<evidence type="ECO:0000313" key="2">
    <source>
        <dbReference type="EMBL" id="TKR61582.1"/>
    </source>
</evidence>